<feature type="domain" description="Serine aminopeptidase S33" evidence="1">
    <location>
        <begin position="78"/>
        <end position="230"/>
    </location>
</feature>
<sequence>MRADLPRITVGQGPPLVVLLFTPQAANPTGLARWSAMRMLKPFTERFTVHLLNRPPGLAPDTTMAELAAVYAGGFDGPARVLGVSTGGSVAQQLAADRPDLVERLVLAGTAGRLGPIGKRTQRAYVDRARQGRRPSPALAELVTPSPLARRLLSGLLWLSDGSADHSDAATMLNAEDGFDLLGRLADIKAPTLLIHGENDVVYPLELARRTAEGIPGARLIVYPGKSHSATFTDRRFALDALTFLT</sequence>
<evidence type="ECO:0000313" key="2">
    <source>
        <dbReference type="EMBL" id="MBB5083871.1"/>
    </source>
</evidence>
<evidence type="ECO:0000313" key="3">
    <source>
        <dbReference type="Proteomes" id="UP000568380"/>
    </source>
</evidence>
<dbReference type="InterPro" id="IPR050471">
    <property type="entry name" value="AB_hydrolase"/>
</dbReference>
<dbReference type="AlphaFoldDB" id="A0A7W8AF11"/>
<dbReference type="SUPFAM" id="SSF53474">
    <property type="entry name" value="alpha/beta-Hydrolases"/>
    <property type="match status" value="1"/>
</dbReference>
<dbReference type="Pfam" id="PF12146">
    <property type="entry name" value="Hydrolase_4"/>
    <property type="match status" value="1"/>
</dbReference>
<accession>A0A7W8AF11</accession>
<dbReference type="GO" id="GO:0003824">
    <property type="term" value="F:catalytic activity"/>
    <property type="evidence" value="ECO:0007669"/>
    <property type="project" value="UniProtKB-ARBA"/>
</dbReference>
<name>A0A7W8AF11_9ACTN</name>
<dbReference type="EMBL" id="JACHIN010000019">
    <property type="protein sequence ID" value="MBB5083871.1"/>
    <property type="molecule type" value="Genomic_DNA"/>
</dbReference>
<organism evidence="2 3">
    <name type="scientific">Nonomuraea endophytica</name>
    <dbReference type="NCBI Taxonomy" id="714136"/>
    <lineage>
        <taxon>Bacteria</taxon>
        <taxon>Bacillati</taxon>
        <taxon>Actinomycetota</taxon>
        <taxon>Actinomycetes</taxon>
        <taxon>Streptosporangiales</taxon>
        <taxon>Streptosporangiaceae</taxon>
        <taxon>Nonomuraea</taxon>
    </lineage>
</organism>
<keyword evidence="3" id="KW-1185">Reference proteome</keyword>
<dbReference type="PANTHER" id="PTHR43433">
    <property type="entry name" value="HYDROLASE, ALPHA/BETA FOLD FAMILY PROTEIN"/>
    <property type="match status" value="1"/>
</dbReference>
<dbReference type="PANTHER" id="PTHR43433:SF5">
    <property type="entry name" value="AB HYDROLASE-1 DOMAIN-CONTAINING PROTEIN"/>
    <property type="match status" value="1"/>
</dbReference>
<reference evidence="2 3" key="1">
    <citation type="submission" date="2020-08" db="EMBL/GenBank/DDBJ databases">
        <title>Genomic Encyclopedia of Type Strains, Phase IV (KMG-IV): sequencing the most valuable type-strain genomes for metagenomic binning, comparative biology and taxonomic classification.</title>
        <authorList>
            <person name="Goeker M."/>
        </authorList>
    </citation>
    <scope>NUCLEOTIDE SEQUENCE [LARGE SCALE GENOMIC DNA]</scope>
    <source>
        <strain evidence="2 3">DSM 45385</strain>
    </source>
</reference>
<dbReference type="InterPro" id="IPR022742">
    <property type="entry name" value="Hydrolase_4"/>
</dbReference>
<proteinExistence type="predicted"/>
<dbReference type="PRINTS" id="PR00111">
    <property type="entry name" value="ABHYDROLASE"/>
</dbReference>
<dbReference type="RefSeq" id="WP_184973355.1">
    <property type="nucleotide sequence ID" value="NZ_JACHIN010000019.1"/>
</dbReference>
<dbReference type="InterPro" id="IPR000073">
    <property type="entry name" value="AB_hydrolase_1"/>
</dbReference>
<dbReference type="Gene3D" id="3.40.50.1820">
    <property type="entry name" value="alpha/beta hydrolase"/>
    <property type="match status" value="1"/>
</dbReference>
<comment type="caution">
    <text evidence="2">The sequence shown here is derived from an EMBL/GenBank/DDBJ whole genome shotgun (WGS) entry which is preliminary data.</text>
</comment>
<evidence type="ECO:0000259" key="1">
    <source>
        <dbReference type="Pfam" id="PF12146"/>
    </source>
</evidence>
<gene>
    <name evidence="2" type="ORF">HNR40_009376</name>
</gene>
<dbReference type="InterPro" id="IPR029058">
    <property type="entry name" value="AB_hydrolase_fold"/>
</dbReference>
<dbReference type="Proteomes" id="UP000568380">
    <property type="component" value="Unassembled WGS sequence"/>
</dbReference>
<protein>
    <submittedName>
        <fullName evidence="2">Pimeloyl-ACP methyl ester carboxylesterase</fullName>
    </submittedName>
</protein>